<feature type="transmembrane region" description="Helical" evidence="5">
    <location>
        <begin position="233"/>
        <end position="266"/>
    </location>
</feature>
<keyword evidence="4 5" id="KW-0472">Membrane</keyword>
<keyword evidence="3 5" id="KW-1133">Transmembrane helix</keyword>
<sequence>MSNPVYGKKAAASRNGEKLSVANWLLKIGIVILMIWAPFQAGLFNGLILQFEKPIYWSVIIGSFLLLIWLAAYYKNIKLDDQRSWTAAFVLLVPITYLLSLLSAASHYFAMNMVLIQCLYAIVFIIGLYLLQNKQGNRFVEITTITAAYIIVMFGLLNWLGQGRTVSALVGWFSSTVFNGEYNQAVWIDANGPRLASVFQYPNTYAAFLMAFFFVAVFAITRSRKWYEQAVHGFMLVPMALSILLTLSRGGLVFLPVVFIVLLLFLKPAKQVLWILYCLIAGIGTLLIAKPVTELGQQFHQGLIHDPAKGWGYVLAVSIIVAALAWLIQRFLAPKLEQRLSGLSVRKLSNLWLPIGSIVAVVIIAAVFLGTNAKHLLPGNIGERLENINFQQHSVLERLTFYKDALKVMKDYPVIGAGGGAWAALYEKYQNNPYLSRQAHSFVMQYLVEVGILGFAVFMAFILFIFYKYIKGYIRSSEEQRESHFIYFILVFSLFIHSLMDFNMSYIYIGIIVFLGLAGMAAAMDNKPVKRLALKPSAARGLYSAVAVIASIVLIFTSIRYIQANDEVTRGRELLSTSSDFQEIKAPLDRALQKRAHQPDAVLNMSVLLKAGYEQTQDETFYTAGYDLLTNALKKEPFNKNIYNQLIALHQLKGEDEQAYAIYRDNADKYAWDMNWYDQLIYQSYELGYQALGQANIAEKEQYFKTGLNAYQHVVEGVEHLKTLPPGQFQGGEFYITPQMALSAGKMHFMMNDPEQAAAVLKNGLTGDLHDSTIREIAVWYLAALQKTGASDQAVYDQLIQIDPMEKDSIDQLAKLQF</sequence>
<dbReference type="KEGG" id="pwn:QNH46_21870"/>
<evidence type="ECO:0000256" key="4">
    <source>
        <dbReference type="ARBA" id="ARBA00023136"/>
    </source>
</evidence>
<dbReference type="InterPro" id="IPR007016">
    <property type="entry name" value="O-antigen_ligase-rel_domated"/>
</dbReference>
<gene>
    <name evidence="7" type="ORF">QNH46_21870</name>
</gene>
<feature type="transmembrane region" description="Helical" evidence="5">
    <location>
        <begin position="21"/>
        <end position="43"/>
    </location>
</feature>
<feature type="transmembrane region" description="Helical" evidence="5">
    <location>
        <begin position="482"/>
        <end position="500"/>
    </location>
</feature>
<feature type="transmembrane region" description="Helical" evidence="5">
    <location>
        <begin position="310"/>
        <end position="331"/>
    </location>
</feature>
<evidence type="ECO:0000313" key="8">
    <source>
        <dbReference type="Proteomes" id="UP001177943"/>
    </source>
</evidence>
<dbReference type="Proteomes" id="UP001177943">
    <property type="component" value="Chromosome"/>
</dbReference>
<feature type="transmembrane region" description="Helical" evidence="5">
    <location>
        <begin position="351"/>
        <end position="370"/>
    </location>
</feature>
<dbReference type="Gene3D" id="1.25.40.10">
    <property type="entry name" value="Tetratricopeptide repeat domain"/>
    <property type="match status" value="1"/>
</dbReference>
<evidence type="ECO:0000256" key="1">
    <source>
        <dbReference type="ARBA" id="ARBA00004141"/>
    </source>
</evidence>
<evidence type="ECO:0000256" key="2">
    <source>
        <dbReference type="ARBA" id="ARBA00022692"/>
    </source>
</evidence>
<dbReference type="PANTHER" id="PTHR37422:SF13">
    <property type="entry name" value="LIPOPOLYSACCHARIDE BIOSYNTHESIS PROTEIN PA4999-RELATED"/>
    <property type="match status" value="1"/>
</dbReference>
<keyword evidence="7" id="KW-0436">Ligase</keyword>
<evidence type="ECO:0000259" key="6">
    <source>
        <dbReference type="Pfam" id="PF04932"/>
    </source>
</evidence>
<dbReference type="InterPro" id="IPR051533">
    <property type="entry name" value="WaaL-like"/>
</dbReference>
<keyword evidence="2 5" id="KW-0812">Transmembrane</keyword>
<evidence type="ECO:0000256" key="3">
    <source>
        <dbReference type="ARBA" id="ARBA00022989"/>
    </source>
</evidence>
<feature type="transmembrane region" description="Helical" evidence="5">
    <location>
        <begin position="86"/>
        <end position="108"/>
    </location>
</feature>
<dbReference type="AlphaFoldDB" id="A0AA95KTB2"/>
<dbReference type="PANTHER" id="PTHR37422">
    <property type="entry name" value="TEICHURONIC ACID BIOSYNTHESIS PROTEIN TUAE"/>
    <property type="match status" value="1"/>
</dbReference>
<reference evidence="7" key="1">
    <citation type="submission" date="2023-05" db="EMBL/GenBank/DDBJ databases">
        <title>Comparative genomics of Bacillaceae isolates and their secondary metabolite potential.</title>
        <authorList>
            <person name="Song L."/>
            <person name="Nielsen L.J."/>
            <person name="Mohite O."/>
            <person name="Xu X."/>
            <person name="Weber T."/>
            <person name="Kovacs A.T."/>
        </authorList>
    </citation>
    <scope>NUCLEOTIDE SEQUENCE</scope>
    <source>
        <strain evidence="7">B2_4</strain>
    </source>
</reference>
<protein>
    <submittedName>
        <fullName evidence="7">O-antigen ligase family protein</fullName>
    </submittedName>
</protein>
<evidence type="ECO:0000313" key="7">
    <source>
        <dbReference type="EMBL" id="WHX48668.1"/>
    </source>
</evidence>
<dbReference type="GO" id="GO:0016874">
    <property type="term" value="F:ligase activity"/>
    <property type="evidence" value="ECO:0007669"/>
    <property type="project" value="UniProtKB-KW"/>
</dbReference>
<feature type="transmembrane region" description="Helical" evidence="5">
    <location>
        <begin position="204"/>
        <end position="221"/>
    </location>
</feature>
<dbReference type="Pfam" id="PF04932">
    <property type="entry name" value="Wzy_C"/>
    <property type="match status" value="1"/>
</dbReference>
<feature type="transmembrane region" description="Helical" evidence="5">
    <location>
        <begin position="543"/>
        <end position="562"/>
    </location>
</feature>
<evidence type="ECO:0000256" key="5">
    <source>
        <dbReference type="SAM" id="Phobius"/>
    </source>
</evidence>
<organism evidence="7 8">
    <name type="scientific">Paenibacillus woosongensis</name>
    <dbReference type="NCBI Taxonomy" id="307580"/>
    <lineage>
        <taxon>Bacteria</taxon>
        <taxon>Bacillati</taxon>
        <taxon>Bacillota</taxon>
        <taxon>Bacilli</taxon>
        <taxon>Bacillales</taxon>
        <taxon>Paenibacillaceae</taxon>
        <taxon>Paenibacillus</taxon>
    </lineage>
</organism>
<dbReference type="GO" id="GO:0016020">
    <property type="term" value="C:membrane"/>
    <property type="evidence" value="ECO:0007669"/>
    <property type="project" value="UniProtKB-SubCell"/>
</dbReference>
<feature type="transmembrane region" description="Helical" evidence="5">
    <location>
        <begin position="139"/>
        <end position="160"/>
    </location>
</feature>
<feature type="domain" description="O-antigen ligase-related" evidence="6">
    <location>
        <begin position="314"/>
        <end position="459"/>
    </location>
</feature>
<dbReference type="RefSeq" id="WP_283925993.1">
    <property type="nucleotide sequence ID" value="NZ_CP126084.1"/>
</dbReference>
<feature type="transmembrane region" description="Helical" evidence="5">
    <location>
        <begin position="446"/>
        <end position="470"/>
    </location>
</feature>
<feature type="transmembrane region" description="Helical" evidence="5">
    <location>
        <begin position="114"/>
        <end position="132"/>
    </location>
</feature>
<dbReference type="InterPro" id="IPR011990">
    <property type="entry name" value="TPR-like_helical_dom_sf"/>
</dbReference>
<name>A0AA95KTB2_9BACL</name>
<feature type="transmembrane region" description="Helical" evidence="5">
    <location>
        <begin position="506"/>
        <end position="523"/>
    </location>
</feature>
<comment type="subcellular location">
    <subcellularLocation>
        <location evidence="1">Membrane</location>
        <topology evidence="1">Multi-pass membrane protein</topology>
    </subcellularLocation>
</comment>
<proteinExistence type="predicted"/>
<dbReference type="EMBL" id="CP126084">
    <property type="protein sequence ID" value="WHX48668.1"/>
    <property type="molecule type" value="Genomic_DNA"/>
</dbReference>
<accession>A0AA95KTB2</accession>
<feature type="transmembrane region" description="Helical" evidence="5">
    <location>
        <begin position="272"/>
        <end position="289"/>
    </location>
</feature>
<feature type="transmembrane region" description="Helical" evidence="5">
    <location>
        <begin position="55"/>
        <end position="74"/>
    </location>
</feature>